<sequence>MAGSENLLAARGITDGEDRLLSADPPLAELQERCGGSIPGTLAIPELLDLVRQGRQMGLRLAREFSAFDGVDKVSGFVRINPLETDDGAVCELLVENWHRESRPVEDAREMAARQDAIDRASAEFTARLDASQRVLTIDTQGADLLQLAGAMRGEPGKCWHDYVHLEGIAHRQPLHWRLLDGSRCTVEGSERGWTARLMPIGGSTQEPHGFELLLIADHPLMDEADNDAGAEDNGDGSLIGEALAPALRQPVSRIIANAETIRARLAGPLRPEYSDYAADISAAGQHLAGLLDDLADLEVVEAPDFTAAKDRIDLADAARRAGGILGVRARDKDINLVLPQGSMDIEAIGEFRRILQILLNLVGNAINYSPAGSRVEVTVGQIGAQRVTISVSDEGPGISEEQRARVFEKFERLGRDGDGGSGLGLYISQRLANAMGGELQVESEEGAGATFTLFLPRA</sequence>
<reference evidence="7 8" key="1">
    <citation type="submission" date="2015-09" db="EMBL/GenBank/DDBJ databases">
        <title>Complete genome sequence of a benzo[a]pyrene-degrading bacterium Altererythrobacter epoxidivorans CGMCC 1.7731T.</title>
        <authorList>
            <person name="Li Z."/>
            <person name="Cheng H."/>
            <person name="Huo Y."/>
            <person name="Xu X."/>
        </authorList>
    </citation>
    <scope>NUCLEOTIDE SEQUENCE [LARGE SCALE GENOMIC DNA]</scope>
    <source>
        <strain evidence="7 8">CGMCC 1.7731</strain>
    </source>
</reference>
<dbReference type="PRINTS" id="PR00344">
    <property type="entry name" value="BCTRLSENSOR"/>
</dbReference>
<protein>
    <recommendedName>
        <fullName evidence="2">histidine kinase</fullName>
        <ecNumber evidence="2">2.7.13.3</ecNumber>
    </recommendedName>
</protein>
<evidence type="ECO:0000313" key="8">
    <source>
        <dbReference type="Proteomes" id="UP000057938"/>
    </source>
</evidence>
<dbReference type="Proteomes" id="UP000057938">
    <property type="component" value="Chromosome"/>
</dbReference>
<dbReference type="InterPro" id="IPR036097">
    <property type="entry name" value="HisK_dim/P_sf"/>
</dbReference>
<dbReference type="EMBL" id="CP012669">
    <property type="protein sequence ID" value="ALE16531.1"/>
    <property type="molecule type" value="Genomic_DNA"/>
</dbReference>
<evidence type="ECO:0000313" key="7">
    <source>
        <dbReference type="EMBL" id="ALE16531.1"/>
    </source>
</evidence>
<name>A0A0M5KYH9_9SPHN</name>
<dbReference type="OrthoDB" id="7933832at2"/>
<evidence type="ECO:0000256" key="5">
    <source>
        <dbReference type="ARBA" id="ARBA00023012"/>
    </source>
</evidence>
<keyword evidence="3" id="KW-0808">Transferase</keyword>
<dbReference type="RefSeq" id="WP_061924135.1">
    <property type="nucleotide sequence ID" value="NZ_CP012669.1"/>
</dbReference>
<evidence type="ECO:0000256" key="2">
    <source>
        <dbReference type="ARBA" id="ARBA00012438"/>
    </source>
</evidence>
<dbReference type="InterPro" id="IPR003594">
    <property type="entry name" value="HATPase_dom"/>
</dbReference>
<keyword evidence="5" id="KW-0902">Two-component regulatory system</keyword>
<dbReference type="SMART" id="SM00387">
    <property type="entry name" value="HATPase_c"/>
    <property type="match status" value="1"/>
</dbReference>
<evidence type="ECO:0000256" key="3">
    <source>
        <dbReference type="ARBA" id="ARBA00022679"/>
    </source>
</evidence>
<gene>
    <name evidence="7" type="ORF">AMC99_01237</name>
</gene>
<organism evidence="7 8">
    <name type="scientific">Altererythrobacter epoxidivorans</name>
    <dbReference type="NCBI Taxonomy" id="361183"/>
    <lineage>
        <taxon>Bacteria</taxon>
        <taxon>Pseudomonadati</taxon>
        <taxon>Pseudomonadota</taxon>
        <taxon>Alphaproteobacteria</taxon>
        <taxon>Sphingomonadales</taxon>
        <taxon>Erythrobacteraceae</taxon>
        <taxon>Altererythrobacter</taxon>
    </lineage>
</organism>
<dbReference type="AlphaFoldDB" id="A0A0M5KYH9"/>
<comment type="catalytic activity">
    <reaction evidence="1">
        <text>ATP + protein L-histidine = ADP + protein N-phospho-L-histidine.</text>
        <dbReference type="EC" id="2.7.13.3"/>
    </reaction>
</comment>
<dbReference type="Gene3D" id="3.30.565.10">
    <property type="entry name" value="Histidine kinase-like ATPase, C-terminal domain"/>
    <property type="match status" value="1"/>
</dbReference>
<feature type="domain" description="Histidine kinase" evidence="6">
    <location>
        <begin position="243"/>
        <end position="459"/>
    </location>
</feature>
<evidence type="ECO:0000259" key="6">
    <source>
        <dbReference type="PROSITE" id="PS50109"/>
    </source>
</evidence>
<dbReference type="EC" id="2.7.13.3" evidence="2"/>
<evidence type="ECO:0000256" key="4">
    <source>
        <dbReference type="ARBA" id="ARBA00022777"/>
    </source>
</evidence>
<dbReference type="InterPro" id="IPR050736">
    <property type="entry name" value="Sensor_HK_Regulatory"/>
</dbReference>
<dbReference type="InterPro" id="IPR005467">
    <property type="entry name" value="His_kinase_dom"/>
</dbReference>
<dbReference type="Pfam" id="PF02518">
    <property type="entry name" value="HATPase_c"/>
    <property type="match status" value="1"/>
</dbReference>
<dbReference type="PATRIC" id="fig|361183.4.peg.1208"/>
<dbReference type="PANTHER" id="PTHR43711">
    <property type="entry name" value="TWO-COMPONENT HISTIDINE KINASE"/>
    <property type="match status" value="1"/>
</dbReference>
<dbReference type="GO" id="GO:0000155">
    <property type="term" value="F:phosphorelay sensor kinase activity"/>
    <property type="evidence" value="ECO:0007669"/>
    <property type="project" value="InterPro"/>
</dbReference>
<keyword evidence="8" id="KW-1185">Reference proteome</keyword>
<proteinExistence type="predicted"/>
<dbReference type="InterPro" id="IPR036890">
    <property type="entry name" value="HATPase_C_sf"/>
</dbReference>
<dbReference type="PROSITE" id="PS50109">
    <property type="entry name" value="HIS_KIN"/>
    <property type="match status" value="1"/>
</dbReference>
<dbReference type="SUPFAM" id="SSF55874">
    <property type="entry name" value="ATPase domain of HSP90 chaperone/DNA topoisomerase II/histidine kinase"/>
    <property type="match status" value="1"/>
</dbReference>
<accession>A0A0M5KYH9</accession>
<dbReference type="STRING" id="361183.AMC99_01237"/>
<keyword evidence="4 7" id="KW-0418">Kinase</keyword>
<dbReference type="PANTHER" id="PTHR43711:SF1">
    <property type="entry name" value="HISTIDINE KINASE 1"/>
    <property type="match status" value="1"/>
</dbReference>
<dbReference type="KEGG" id="aep:AMC99_01237"/>
<dbReference type="SUPFAM" id="SSF47384">
    <property type="entry name" value="Homodimeric domain of signal transducing histidine kinase"/>
    <property type="match status" value="1"/>
</dbReference>
<evidence type="ECO:0000256" key="1">
    <source>
        <dbReference type="ARBA" id="ARBA00000085"/>
    </source>
</evidence>
<dbReference type="InterPro" id="IPR004358">
    <property type="entry name" value="Sig_transdc_His_kin-like_C"/>
</dbReference>